<name>A0ABQ6HQ83_9MICO</name>
<gene>
    <name evidence="2" type="ORF">GCM10025862_23510</name>
</gene>
<evidence type="ECO:0000313" key="3">
    <source>
        <dbReference type="Proteomes" id="UP001157109"/>
    </source>
</evidence>
<accession>A0ABQ6HQ83</accession>
<proteinExistence type="predicted"/>
<feature type="region of interest" description="Disordered" evidence="1">
    <location>
        <begin position="62"/>
        <end position="102"/>
    </location>
</feature>
<protein>
    <submittedName>
        <fullName evidence="2">Uncharacterized protein</fullName>
    </submittedName>
</protein>
<organism evidence="2 3">
    <name type="scientific">Arsenicicoccus piscis</name>
    <dbReference type="NCBI Taxonomy" id="673954"/>
    <lineage>
        <taxon>Bacteria</taxon>
        <taxon>Bacillati</taxon>
        <taxon>Actinomycetota</taxon>
        <taxon>Actinomycetes</taxon>
        <taxon>Micrococcales</taxon>
        <taxon>Intrasporangiaceae</taxon>
        <taxon>Arsenicicoccus</taxon>
    </lineage>
</organism>
<sequence length="146" mass="15853">MGGHAAEPLHERRRALGHREDPIGTAQDRATHREVYGEAGGAIGRGGRDDRAAAVLGVQGRDVEAAAEPHPEIAHREEAGVRRDRRHRRSAEQVAVAHQPLDAAPVAGVRHPQDLAHVQVPLQGEDLHPVDELGRLGVAEIDRRRP</sequence>
<feature type="region of interest" description="Disordered" evidence="1">
    <location>
        <begin position="1"/>
        <end position="48"/>
    </location>
</feature>
<feature type="compositionally biased region" description="Basic and acidic residues" evidence="1">
    <location>
        <begin position="62"/>
        <end position="82"/>
    </location>
</feature>
<dbReference type="EMBL" id="BSUJ01000001">
    <property type="protein sequence ID" value="GMA20330.1"/>
    <property type="molecule type" value="Genomic_DNA"/>
</dbReference>
<evidence type="ECO:0000313" key="2">
    <source>
        <dbReference type="EMBL" id="GMA20330.1"/>
    </source>
</evidence>
<comment type="caution">
    <text evidence="2">The sequence shown here is derived from an EMBL/GenBank/DDBJ whole genome shotgun (WGS) entry which is preliminary data.</text>
</comment>
<keyword evidence="3" id="KW-1185">Reference proteome</keyword>
<evidence type="ECO:0000256" key="1">
    <source>
        <dbReference type="SAM" id="MobiDB-lite"/>
    </source>
</evidence>
<reference evidence="3" key="1">
    <citation type="journal article" date="2019" name="Int. J. Syst. Evol. Microbiol.">
        <title>The Global Catalogue of Microorganisms (GCM) 10K type strain sequencing project: providing services to taxonomists for standard genome sequencing and annotation.</title>
        <authorList>
            <consortium name="The Broad Institute Genomics Platform"/>
            <consortium name="The Broad Institute Genome Sequencing Center for Infectious Disease"/>
            <person name="Wu L."/>
            <person name="Ma J."/>
        </authorList>
    </citation>
    <scope>NUCLEOTIDE SEQUENCE [LARGE SCALE GENOMIC DNA]</scope>
    <source>
        <strain evidence="3">NBRC 105830</strain>
    </source>
</reference>
<dbReference type="Proteomes" id="UP001157109">
    <property type="component" value="Unassembled WGS sequence"/>
</dbReference>